<proteinExistence type="predicted"/>
<comment type="caution">
    <text evidence="2">The sequence shown here is derived from an EMBL/GenBank/DDBJ whole genome shotgun (WGS) entry which is preliminary data.</text>
</comment>
<feature type="compositionally biased region" description="Basic and acidic residues" evidence="1">
    <location>
        <begin position="76"/>
        <end position="86"/>
    </location>
</feature>
<feature type="compositionally biased region" description="Gly residues" evidence="1">
    <location>
        <begin position="39"/>
        <end position="53"/>
    </location>
</feature>
<dbReference type="AlphaFoldDB" id="A0A8K0JXE3"/>
<reference evidence="2" key="2">
    <citation type="submission" date="2017-10" db="EMBL/GenBank/DDBJ databases">
        <title>Ladona fulva Genome sequencing and assembly.</title>
        <authorList>
            <person name="Murali S."/>
            <person name="Richards S."/>
            <person name="Bandaranaike D."/>
            <person name="Bellair M."/>
            <person name="Blankenburg K."/>
            <person name="Chao H."/>
            <person name="Dinh H."/>
            <person name="Doddapaneni H."/>
            <person name="Dugan-Rocha S."/>
            <person name="Elkadiri S."/>
            <person name="Gnanaolivu R."/>
            <person name="Hernandez B."/>
            <person name="Skinner E."/>
            <person name="Javaid M."/>
            <person name="Lee S."/>
            <person name="Li M."/>
            <person name="Ming W."/>
            <person name="Munidasa M."/>
            <person name="Muniz J."/>
            <person name="Nguyen L."/>
            <person name="Hughes D."/>
            <person name="Osuji N."/>
            <person name="Pu L.-L."/>
            <person name="Puazo M."/>
            <person name="Qu C."/>
            <person name="Quiroz J."/>
            <person name="Raj R."/>
            <person name="Weissenberger G."/>
            <person name="Xin Y."/>
            <person name="Zou X."/>
            <person name="Han Y."/>
            <person name="Worley K."/>
            <person name="Muzny D."/>
            <person name="Gibbs R."/>
        </authorList>
    </citation>
    <scope>NUCLEOTIDE SEQUENCE</scope>
    <source>
        <strain evidence="2">Sampled in the wild</strain>
    </source>
</reference>
<dbReference type="Proteomes" id="UP000792457">
    <property type="component" value="Unassembled WGS sequence"/>
</dbReference>
<evidence type="ECO:0000313" key="3">
    <source>
        <dbReference type="Proteomes" id="UP000792457"/>
    </source>
</evidence>
<name>A0A8K0JXE3_LADFU</name>
<gene>
    <name evidence="2" type="ORF">J437_LFUL001381</name>
</gene>
<dbReference type="EMBL" id="KZ308196">
    <property type="protein sequence ID" value="KAG8224431.1"/>
    <property type="molecule type" value="Genomic_DNA"/>
</dbReference>
<dbReference type="OrthoDB" id="296386at2759"/>
<protein>
    <submittedName>
        <fullName evidence="2">Uncharacterized protein</fullName>
    </submittedName>
</protein>
<evidence type="ECO:0000313" key="2">
    <source>
        <dbReference type="EMBL" id="KAG8224431.1"/>
    </source>
</evidence>
<organism evidence="2 3">
    <name type="scientific">Ladona fulva</name>
    <name type="common">Scarce chaser dragonfly</name>
    <name type="synonym">Libellula fulva</name>
    <dbReference type="NCBI Taxonomy" id="123851"/>
    <lineage>
        <taxon>Eukaryota</taxon>
        <taxon>Metazoa</taxon>
        <taxon>Ecdysozoa</taxon>
        <taxon>Arthropoda</taxon>
        <taxon>Hexapoda</taxon>
        <taxon>Insecta</taxon>
        <taxon>Pterygota</taxon>
        <taxon>Palaeoptera</taxon>
        <taxon>Odonata</taxon>
        <taxon>Epiprocta</taxon>
        <taxon>Anisoptera</taxon>
        <taxon>Libelluloidea</taxon>
        <taxon>Libellulidae</taxon>
        <taxon>Ladona</taxon>
    </lineage>
</organism>
<feature type="region of interest" description="Disordered" evidence="1">
    <location>
        <begin position="37"/>
        <end position="86"/>
    </location>
</feature>
<reference evidence="2" key="1">
    <citation type="submission" date="2013-04" db="EMBL/GenBank/DDBJ databases">
        <authorList>
            <person name="Qu J."/>
            <person name="Murali S.C."/>
            <person name="Bandaranaike D."/>
            <person name="Bellair M."/>
            <person name="Blankenburg K."/>
            <person name="Chao H."/>
            <person name="Dinh H."/>
            <person name="Doddapaneni H."/>
            <person name="Downs B."/>
            <person name="Dugan-Rocha S."/>
            <person name="Elkadiri S."/>
            <person name="Gnanaolivu R.D."/>
            <person name="Hernandez B."/>
            <person name="Javaid M."/>
            <person name="Jayaseelan J.C."/>
            <person name="Lee S."/>
            <person name="Li M."/>
            <person name="Ming W."/>
            <person name="Munidasa M."/>
            <person name="Muniz J."/>
            <person name="Nguyen L."/>
            <person name="Ongeri F."/>
            <person name="Osuji N."/>
            <person name="Pu L.-L."/>
            <person name="Puazo M."/>
            <person name="Qu C."/>
            <person name="Quiroz J."/>
            <person name="Raj R."/>
            <person name="Weissenberger G."/>
            <person name="Xin Y."/>
            <person name="Zou X."/>
            <person name="Han Y."/>
            <person name="Richards S."/>
            <person name="Worley K."/>
            <person name="Muzny D."/>
            <person name="Gibbs R."/>
        </authorList>
    </citation>
    <scope>NUCLEOTIDE SEQUENCE</scope>
    <source>
        <strain evidence="2">Sampled in the wild</strain>
    </source>
</reference>
<evidence type="ECO:0000256" key="1">
    <source>
        <dbReference type="SAM" id="MobiDB-lite"/>
    </source>
</evidence>
<sequence>MAVQWIIPDMPRKLRDEIQREAYLTNEIIIRQEKIRARGGAGGDRGDTSGGLVVGTPQPHSNESGRALLYPSLSKRVGEKRSNNSL</sequence>
<accession>A0A8K0JXE3</accession>
<keyword evidence="3" id="KW-1185">Reference proteome</keyword>